<evidence type="ECO:0000256" key="6">
    <source>
        <dbReference type="ARBA" id="ARBA00023315"/>
    </source>
</evidence>
<keyword evidence="8" id="KW-0472">Membrane</keyword>
<feature type="compositionally biased region" description="Basic residues" evidence="7">
    <location>
        <begin position="60"/>
        <end position="71"/>
    </location>
</feature>
<reference evidence="10" key="1">
    <citation type="journal article" date="2021" name="Evol. Appl.">
        <title>The genome of the Pyrenean desman and the effects of bottlenecks and inbreeding on the genomic landscape of an endangered species.</title>
        <authorList>
            <person name="Escoda L."/>
            <person name="Castresana J."/>
        </authorList>
    </citation>
    <scope>NUCLEOTIDE SEQUENCE</scope>
    <source>
        <strain evidence="10">IBE-C5619</strain>
    </source>
</reference>
<feature type="compositionally biased region" description="Pro residues" evidence="7">
    <location>
        <begin position="112"/>
        <end position="126"/>
    </location>
</feature>
<accession>A0A8J5ZLZ7</accession>
<feature type="compositionally biased region" description="Basic residues" evidence="7">
    <location>
        <begin position="1"/>
        <end position="11"/>
    </location>
</feature>
<keyword evidence="5" id="KW-1208">Phospholipid metabolism</keyword>
<evidence type="ECO:0000256" key="1">
    <source>
        <dbReference type="ARBA" id="ARBA00008655"/>
    </source>
</evidence>
<keyword evidence="3" id="KW-0808">Transferase</keyword>
<dbReference type="GO" id="GO:0008654">
    <property type="term" value="P:phospholipid biosynthetic process"/>
    <property type="evidence" value="ECO:0007669"/>
    <property type="project" value="UniProtKB-KW"/>
</dbReference>
<dbReference type="Pfam" id="PF16076">
    <property type="entry name" value="Acyltransf_C"/>
    <property type="match status" value="1"/>
</dbReference>
<evidence type="ECO:0000259" key="9">
    <source>
        <dbReference type="SMART" id="SM00563"/>
    </source>
</evidence>
<keyword evidence="8" id="KW-1133">Transmembrane helix</keyword>
<evidence type="ECO:0000256" key="7">
    <source>
        <dbReference type="SAM" id="MobiDB-lite"/>
    </source>
</evidence>
<dbReference type="PANTHER" id="PTHR10983">
    <property type="entry name" value="1-ACYLGLYCEROL-3-PHOSPHATE ACYLTRANSFERASE-RELATED"/>
    <property type="match status" value="1"/>
</dbReference>
<evidence type="ECO:0000313" key="11">
    <source>
        <dbReference type="Proteomes" id="UP000700334"/>
    </source>
</evidence>
<sequence>NRRGAGARGRRAGGAGARGRPLRTRPGDSGPEPLLCPQAAARGLGRRRVHDRDPAAGDTRRRRPARARARRAGPPAARNPAVPSGAAGALRPGPASRRAPPPPRLLTGLFPGPAPSDPAPRPPPCALCPDWALPTAAGLSSATRPPPPAPPPRLPPPLDPQPETPPPSRSLSPAALWPRPVCLVSRGRCTPGPARSGRAVGGREAARWPAPRGTWRRPASRASRAVCCLRWECTAAARAQLLAQCILLSSQKAGADPEASMAVTLDAAARLAWTVLRALLRFAFMVANNLVAISSYVCYVLLLQPLRLLQPRLFWRLEGLMYKWLLGMVASWGWCAGYTVMEWGDDVGAIAGDEAVMLVNHQATGDVCTLMMCLQDKGPVVAQMMWLMDHIFKYTNFGIVSLIHGDFFIRQGKSHRDQQLVLLKKHLESSYRSRDRKWIVLFPEGGFLRKRRETSQAFARKNHLPLLTHVTLPRVGATSVILDALVARPENGSPAGGDARERGACPGRRPVSAATRRPFPRSAHAARLPRAAARRLPAPPRRPGLAAGAALRCPRALSPVPSGGKAKGLQWVIDTTIAYPRAEPIDIQTWILAYRRPTGRVLPAPPSNPVPLSRLPRIFPVKDVPLETEGLTSWLYQRFIEKEDLLSHFYRTGAFPPAQGQKDAVAREMTLSNLWILLIQSFAFLSGYMWYCVAGRLYRCLF</sequence>
<evidence type="ECO:0000256" key="8">
    <source>
        <dbReference type="SAM" id="Phobius"/>
    </source>
</evidence>
<feature type="domain" description="Phospholipid/glycerol acyltransferase" evidence="9">
    <location>
        <begin position="355"/>
        <end position="479"/>
    </location>
</feature>
<feature type="transmembrane region" description="Helical" evidence="8">
    <location>
        <begin position="279"/>
        <end position="303"/>
    </location>
</feature>
<dbReference type="GO" id="GO:0036149">
    <property type="term" value="P:phosphatidylinositol acyl-chain remodeling"/>
    <property type="evidence" value="ECO:0007669"/>
    <property type="project" value="TreeGrafter"/>
</dbReference>
<dbReference type="Pfam" id="PF01553">
    <property type="entry name" value="Acyltransferase"/>
    <property type="match status" value="1"/>
</dbReference>
<feature type="region of interest" description="Disordered" evidence="7">
    <location>
        <begin position="193"/>
        <end position="214"/>
    </location>
</feature>
<keyword evidence="8" id="KW-0812">Transmembrane</keyword>
<feature type="compositionally biased region" description="Basic and acidic residues" evidence="7">
    <location>
        <begin position="50"/>
        <end position="59"/>
    </location>
</feature>
<feature type="non-terminal residue" evidence="10">
    <location>
        <position position="702"/>
    </location>
</feature>
<name>A0A8J5ZLZ7_GALPY</name>
<dbReference type="InterPro" id="IPR032098">
    <property type="entry name" value="Acyltransf_C"/>
</dbReference>
<comment type="similarity">
    <text evidence="1">Belongs to the 1-acyl-sn-glycerol-3-phosphate acyltransferase family.</text>
</comment>
<dbReference type="GO" id="GO:0016746">
    <property type="term" value="F:acyltransferase activity"/>
    <property type="evidence" value="ECO:0007669"/>
    <property type="project" value="UniProtKB-KW"/>
</dbReference>
<evidence type="ECO:0000256" key="2">
    <source>
        <dbReference type="ARBA" id="ARBA00022516"/>
    </source>
</evidence>
<dbReference type="InterPro" id="IPR002123">
    <property type="entry name" value="Plipid/glycerol_acylTrfase"/>
</dbReference>
<feature type="compositionally biased region" description="Pro residues" evidence="7">
    <location>
        <begin position="144"/>
        <end position="168"/>
    </location>
</feature>
<evidence type="ECO:0000313" key="10">
    <source>
        <dbReference type="EMBL" id="KAG8504420.1"/>
    </source>
</evidence>
<keyword evidence="11" id="KW-1185">Reference proteome</keyword>
<keyword evidence="4" id="KW-0594">Phospholipid biosynthesis</keyword>
<keyword evidence="6 10" id="KW-0012">Acyltransferase</keyword>
<dbReference type="EMBL" id="JAGFMF010012293">
    <property type="protein sequence ID" value="KAG8504420.1"/>
    <property type="molecule type" value="Genomic_DNA"/>
</dbReference>
<feature type="region of interest" description="Disordered" evidence="7">
    <location>
        <begin position="491"/>
        <end position="545"/>
    </location>
</feature>
<dbReference type="Proteomes" id="UP000700334">
    <property type="component" value="Unassembled WGS sequence"/>
</dbReference>
<keyword evidence="4" id="KW-0443">Lipid metabolism</keyword>
<feature type="compositionally biased region" description="Low complexity" evidence="7">
    <location>
        <begin position="72"/>
        <end position="98"/>
    </location>
</feature>
<keyword evidence="2" id="KW-0444">Lipid biosynthesis</keyword>
<feature type="compositionally biased region" description="Low complexity" evidence="7">
    <location>
        <begin position="520"/>
        <end position="536"/>
    </location>
</feature>
<feature type="transmembrane region" description="Helical" evidence="8">
    <location>
        <begin position="671"/>
        <end position="691"/>
    </location>
</feature>
<dbReference type="PANTHER" id="PTHR10983:SF2">
    <property type="entry name" value="ACYL-COA:LYSOPHOSPHATIDYLGLYCEROL ACYLTRANSFERASE 1"/>
    <property type="match status" value="1"/>
</dbReference>
<evidence type="ECO:0000256" key="5">
    <source>
        <dbReference type="ARBA" id="ARBA00023264"/>
    </source>
</evidence>
<dbReference type="GO" id="GO:0005783">
    <property type="term" value="C:endoplasmic reticulum"/>
    <property type="evidence" value="ECO:0007669"/>
    <property type="project" value="TreeGrafter"/>
</dbReference>
<comment type="caution">
    <text evidence="10">The sequence shown here is derived from an EMBL/GenBank/DDBJ whole genome shotgun (WGS) entry which is preliminary data.</text>
</comment>
<dbReference type="CDD" id="cd07990">
    <property type="entry name" value="LPLAT_LCLAT1-like"/>
    <property type="match status" value="1"/>
</dbReference>
<dbReference type="SMART" id="SM00563">
    <property type="entry name" value="PlsC"/>
    <property type="match status" value="1"/>
</dbReference>
<organism evidence="10 11">
    <name type="scientific">Galemys pyrenaicus</name>
    <name type="common">Iberian desman</name>
    <name type="synonym">Pyrenean desman</name>
    <dbReference type="NCBI Taxonomy" id="202257"/>
    <lineage>
        <taxon>Eukaryota</taxon>
        <taxon>Metazoa</taxon>
        <taxon>Chordata</taxon>
        <taxon>Craniata</taxon>
        <taxon>Vertebrata</taxon>
        <taxon>Euteleostomi</taxon>
        <taxon>Mammalia</taxon>
        <taxon>Eutheria</taxon>
        <taxon>Laurasiatheria</taxon>
        <taxon>Eulipotyphla</taxon>
        <taxon>Talpidae</taxon>
        <taxon>Galemys</taxon>
    </lineage>
</organism>
<dbReference type="AlphaFoldDB" id="A0A8J5ZLZ7"/>
<proteinExistence type="inferred from homology"/>
<evidence type="ECO:0000256" key="3">
    <source>
        <dbReference type="ARBA" id="ARBA00022679"/>
    </source>
</evidence>
<feature type="region of interest" description="Disordered" evidence="7">
    <location>
        <begin position="1"/>
        <end position="174"/>
    </location>
</feature>
<protein>
    <submittedName>
        <fullName evidence="10">Acyl-CoA:lysophosphatidylglycerol acyltransferase 1</fullName>
    </submittedName>
</protein>
<evidence type="ECO:0000256" key="4">
    <source>
        <dbReference type="ARBA" id="ARBA00023209"/>
    </source>
</evidence>
<gene>
    <name evidence="10" type="ORF">J0S82_018808</name>
</gene>
<dbReference type="OrthoDB" id="5920068at2759"/>
<dbReference type="SUPFAM" id="SSF69593">
    <property type="entry name" value="Glycerol-3-phosphate (1)-acyltransferase"/>
    <property type="match status" value="1"/>
</dbReference>